<feature type="transmembrane region" description="Helical" evidence="1">
    <location>
        <begin position="226"/>
        <end position="249"/>
    </location>
</feature>
<evidence type="ECO:0000256" key="1">
    <source>
        <dbReference type="SAM" id="Phobius"/>
    </source>
</evidence>
<feature type="transmembrane region" description="Helical" evidence="1">
    <location>
        <begin position="106"/>
        <end position="128"/>
    </location>
</feature>
<dbReference type="EMBL" id="AZGA01000009">
    <property type="protein sequence ID" value="KRM35957.1"/>
    <property type="molecule type" value="Genomic_DNA"/>
</dbReference>
<accession>X0QSH4</accession>
<dbReference type="Proteomes" id="UP000051236">
    <property type="component" value="Unassembled WGS sequence"/>
</dbReference>
<dbReference type="RefSeq" id="WP_035455426.1">
    <property type="nucleotide sequence ID" value="NZ_AZGA01000009.1"/>
</dbReference>
<proteinExistence type="predicted"/>
<evidence type="ECO:0000313" key="3">
    <source>
        <dbReference type="Proteomes" id="UP000051236"/>
    </source>
</evidence>
<feature type="transmembrane region" description="Helical" evidence="1">
    <location>
        <begin position="7"/>
        <end position="28"/>
    </location>
</feature>
<evidence type="ECO:0000313" key="2">
    <source>
        <dbReference type="EMBL" id="KRM35957.1"/>
    </source>
</evidence>
<reference evidence="2 3" key="1">
    <citation type="journal article" date="2015" name="Genome Announc.">
        <title>Expanding the biotechnology potential of lactobacilli through comparative genomics of 213 strains and associated genera.</title>
        <authorList>
            <person name="Sun Z."/>
            <person name="Harris H.M."/>
            <person name="McCann A."/>
            <person name="Guo C."/>
            <person name="Argimon S."/>
            <person name="Zhang W."/>
            <person name="Yang X."/>
            <person name="Jeffery I.B."/>
            <person name="Cooney J.C."/>
            <person name="Kagawa T.F."/>
            <person name="Liu W."/>
            <person name="Song Y."/>
            <person name="Salvetti E."/>
            <person name="Wrobel A."/>
            <person name="Rasinkangas P."/>
            <person name="Parkhill J."/>
            <person name="Rea M.C."/>
            <person name="O'Sullivan O."/>
            <person name="Ritari J."/>
            <person name="Douillard F.P."/>
            <person name="Paul Ross R."/>
            <person name="Yang R."/>
            <person name="Briner A.E."/>
            <person name="Felis G.E."/>
            <person name="de Vos W.M."/>
            <person name="Barrangou R."/>
            <person name="Klaenhammer T.R."/>
            <person name="Caufield P.W."/>
            <person name="Cui Y."/>
            <person name="Zhang H."/>
            <person name="O'Toole P.W."/>
        </authorList>
    </citation>
    <scope>NUCLEOTIDE SEQUENCE [LARGE SCALE GENOMIC DNA]</scope>
    <source>
        <strain evidence="2 3">DSM 18527</strain>
    </source>
</reference>
<organism evidence="2 3">
    <name type="scientific">Agrilactobacillus composti DSM 18527 = JCM 14202</name>
    <dbReference type="NCBI Taxonomy" id="1423734"/>
    <lineage>
        <taxon>Bacteria</taxon>
        <taxon>Bacillati</taxon>
        <taxon>Bacillota</taxon>
        <taxon>Bacilli</taxon>
        <taxon>Lactobacillales</taxon>
        <taxon>Lactobacillaceae</taxon>
        <taxon>Agrilactobacillus</taxon>
    </lineage>
</organism>
<comment type="caution">
    <text evidence="2">The sequence shown here is derived from an EMBL/GenBank/DDBJ whole genome shotgun (WGS) entry which is preliminary data.</text>
</comment>
<dbReference type="AlphaFoldDB" id="X0QSH4"/>
<feature type="transmembrane region" description="Helical" evidence="1">
    <location>
        <begin position="166"/>
        <end position="184"/>
    </location>
</feature>
<dbReference type="STRING" id="1423734.FC83_GL000515"/>
<gene>
    <name evidence="2" type="ORF">FC83_GL000515</name>
</gene>
<name>X0QSH4_9LACO</name>
<keyword evidence="1" id="KW-0812">Transmembrane</keyword>
<dbReference type="eggNOG" id="ENOG5031PIN">
    <property type="taxonomic scope" value="Bacteria"/>
</dbReference>
<keyword evidence="1" id="KW-1133">Transmembrane helix</keyword>
<keyword evidence="1" id="KW-0472">Membrane</keyword>
<protein>
    <submittedName>
        <fullName evidence="2">Uncharacterized protein</fullName>
    </submittedName>
</protein>
<dbReference type="OrthoDB" id="258743at2"/>
<dbReference type="PATRIC" id="fig|1423734.3.peg.517"/>
<sequence>MAFKPYLFAIIGLFGLTYGFALILQWLLDRDKIRLGAAFGIRGALVFGFLGLWIHELSHAGLALLFRHKITDMKLMELHPSGQDITLGHVTHTYNKRSLYQAMGNFFIGLGPIIGCSGVILIALWVLLPATFTDLINLIFSLTQQFDINNLGLAISDLVRNMPVNIHLFIFLLILVETAFGFGLSRADLSGSLLGLPYIVVLVGLLSVADYLLNFHWLAFLIQLDVLLGIMLSLVLLISICYSLLIYLITAPFV</sequence>
<keyword evidence="3" id="KW-1185">Reference proteome</keyword>
<feature type="transmembrane region" description="Helical" evidence="1">
    <location>
        <begin position="40"/>
        <end position="66"/>
    </location>
</feature>
<feature type="transmembrane region" description="Helical" evidence="1">
    <location>
        <begin position="196"/>
        <end position="220"/>
    </location>
</feature>